<keyword evidence="4" id="KW-1185">Reference proteome</keyword>
<accession>A0A0L6CJI6</accession>
<organism evidence="3 4">
    <name type="scientific">Luteipulveratus halotolerans</name>
    <dbReference type="NCBI Taxonomy" id="1631356"/>
    <lineage>
        <taxon>Bacteria</taxon>
        <taxon>Bacillati</taxon>
        <taxon>Actinomycetota</taxon>
        <taxon>Actinomycetes</taxon>
        <taxon>Micrococcales</taxon>
        <taxon>Dermacoccaceae</taxon>
        <taxon>Luteipulveratus</taxon>
    </lineage>
</organism>
<evidence type="ECO:0000313" key="3">
    <source>
        <dbReference type="EMBL" id="KNX37678.1"/>
    </source>
</evidence>
<evidence type="ECO:0000256" key="2">
    <source>
        <dbReference type="SAM" id="Phobius"/>
    </source>
</evidence>
<sequence length="113" mass="11957">MDALLCLVLGAATILVGWLTGRLYVVVLGLLLMVPGLLLLALDQLNGGHPALALPLEEDDDVDDLDDDESSLFDDGHPLRAQPANPAGPTTSRGATRVGTDDDPTEVYQPRGR</sequence>
<dbReference type="AlphaFoldDB" id="A0A0L6CJI6"/>
<evidence type="ECO:0000256" key="1">
    <source>
        <dbReference type="SAM" id="MobiDB-lite"/>
    </source>
</evidence>
<feature type="transmembrane region" description="Helical" evidence="2">
    <location>
        <begin position="23"/>
        <end position="42"/>
    </location>
</feature>
<keyword evidence="2" id="KW-1133">Transmembrane helix</keyword>
<comment type="caution">
    <text evidence="3">The sequence shown here is derived from an EMBL/GenBank/DDBJ whole genome shotgun (WGS) entry which is preliminary data.</text>
</comment>
<dbReference type="EMBL" id="LAIR01000002">
    <property type="protein sequence ID" value="KNX37678.1"/>
    <property type="molecule type" value="Genomic_DNA"/>
</dbReference>
<keyword evidence="2" id="KW-0472">Membrane</keyword>
<dbReference type="Proteomes" id="UP000037397">
    <property type="component" value="Unassembled WGS sequence"/>
</dbReference>
<dbReference type="STRING" id="1631356.VV01_11855"/>
<name>A0A0L6CJI6_9MICO</name>
<proteinExistence type="predicted"/>
<gene>
    <name evidence="3" type="ORF">VV01_11855</name>
</gene>
<reference evidence="4" key="1">
    <citation type="submission" date="2015-03" db="EMBL/GenBank/DDBJ databases">
        <title>Luteipulveratus halotolerans sp. nov., a novel actinobacterium (Dermacoccaceae) from Sarawak, Malaysia.</title>
        <authorList>
            <person name="Juboi H."/>
            <person name="Basik A."/>
            <person name="Shamsul S.S."/>
            <person name="Arnold P."/>
            <person name="Schmitt E.K."/>
            <person name="Sanglier J.-J."/>
            <person name="Yeo T."/>
        </authorList>
    </citation>
    <scope>NUCLEOTIDE SEQUENCE [LARGE SCALE GENOMIC DNA]</scope>
    <source>
        <strain evidence="4">C296001</strain>
    </source>
</reference>
<protein>
    <submittedName>
        <fullName evidence="3">Uncharacterized protein</fullName>
    </submittedName>
</protein>
<feature type="compositionally biased region" description="Acidic residues" evidence="1">
    <location>
        <begin position="56"/>
        <end position="72"/>
    </location>
</feature>
<evidence type="ECO:0000313" key="4">
    <source>
        <dbReference type="Proteomes" id="UP000037397"/>
    </source>
</evidence>
<keyword evidence="2" id="KW-0812">Transmembrane</keyword>
<feature type="region of interest" description="Disordered" evidence="1">
    <location>
        <begin position="52"/>
        <end position="113"/>
    </location>
</feature>